<comment type="caution">
    <text evidence="2">The sequence shown here is derived from an EMBL/GenBank/DDBJ whole genome shotgun (WGS) entry which is preliminary data.</text>
</comment>
<protein>
    <recommendedName>
        <fullName evidence="4">DUF4340 domain-containing protein</fullName>
    </recommendedName>
</protein>
<reference evidence="2 3" key="1">
    <citation type="submission" date="2015-09" db="EMBL/GenBank/DDBJ databases">
        <title>Draft genome sequence of Aliiroseovarius crassostreae CV919-312TSm, the causative agent of Roseovarius Oyster Disease (formerly Juvenile Oyster Disease).</title>
        <authorList>
            <person name="Kessner L."/>
            <person name="Spinard E."/>
            <person name="Nelson D."/>
        </authorList>
    </citation>
    <scope>NUCLEOTIDE SEQUENCE [LARGE SCALE GENOMIC DNA]</scope>
    <source>
        <strain evidence="2 3">CV919-312</strain>
    </source>
</reference>
<dbReference type="AlphaFoldDB" id="A0A0P7IUZ6"/>
<dbReference type="STRING" id="154981.AKJ29_10060"/>
<sequence length="344" mass="39121">MKKIFIRVIAALILAACAYVTWIVLVLGHGLFSFYNMIWGEDTSHLPRVDLVTLVDLETAERIVFRNGRKGWYLIDTPSDASTQTIGFYGDRLFESLFSTPHQPMHCGSERGKILWAVKDDNLVREYAFCNANRMDLTPLKAVAQRVDMVDEVLPYHQAAALIERVDRNPVDLWVTRPTLAGQFTHSLSIDLPYIWESRTERGLNPRDIEADIRARITNELAIPDTEYHLTLTLDRTPFDLDQNVLLARQDGQVMSTNAFAGIYRPVLRFLCNQDRCNQLRRTRFADIATTFRPDILDAALGAAQEVTSSPTDEVPTLTTLRNTAQTVGFPQETTFRLRYVSLP</sequence>
<keyword evidence="3" id="KW-1185">Reference proteome</keyword>
<name>A0A0P7IUZ6_9RHOB</name>
<gene>
    <name evidence="2" type="ORF">AKJ29_10060</name>
</gene>
<keyword evidence="1" id="KW-1133">Transmembrane helix</keyword>
<keyword evidence="1" id="KW-0472">Membrane</keyword>
<dbReference type="EMBL" id="LKBA01000019">
    <property type="protein sequence ID" value="KPN62549.1"/>
    <property type="molecule type" value="Genomic_DNA"/>
</dbReference>
<organism evidence="2 3">
    <name type="scientific">Aliiroseovarius crassostreae</name>
    <dbReference type="NCBI Taxonomy" id="154981"/>
    <lineage>
        <taxon>Bacteria</taxon>
        <taxon>Pseudomonadati</taxon>
        <taxon>Pseudomonadota</taxon>
        <taxon>Alphaproteobacteria</taxon>
        <taxon>Rhodobacterales</taxon>
        <taxon>Paracoccaceae</taxon>
        <taxon>Aliiroseovarius</taxon>
    </lineage>
</organism>
<feature type="transmembrane region" description="Helical" evidence="1">
    <location>
        <begin position="12"/>
        <end position="35"/>
    </location>
</feature>
<evidence type="ECO:0000313" key="2">
    <source>
        <dbReference type="EMBL" id="KPN62549.1"/>
    </source>
</evidence>
<keyword evidence="1" id="KW-0812">Transmembrane</keyword>
<evidence type="ECO:0000313" key="3">
    <source>
        <dbReference type="Proteomes" id="UP000050471"/>
    </source>
</evidence>
<proteinExistence type="predicted"/>
<dbReference type="RefSeq" id="WP_055192359.1">
    <property type="nucleotide sequence ID" value="NZ_FPBS01000049.1"/>
</dbReference>
<dbReference type="Proteomes" id="UP000050471">
    <property type="component" value="Unassembled WGS sequence"/>
</dbReference>
<evidence type="ECO:0008006" key="4">
    <source>
        <dbReference type="Google" id="ProtNLM"/>
    </source>
</evidence>
<dbReference type="OrthoDB" id="7874484at2"/>
<evidence type="ECO:0000256" key="1">
    <source>
        <dbReference type="SAM" id="Phobius"/>
    </source>
</evidence>
<accession>A0A0P7IUZ6</accession>